<protein>
    <recommendedName>
        <fullName evidence="5">FAD-binding domain-containing protein</fullName>
    </recommendedName>
</protein>
<evidence type="ECO:0000313" key="7">
    <source>
        <dbReference type="Proteomes" id="UP001251528"/>
    </source>
</evidence>
<dbReference type="Gene3D" id="3.50.50.60">
    <property type="entry name" value="FAD/NAD(P)-binding domain"/>
    <property type="match status" value="1"/>
</dbReference>
<dbReference type="PRINTS" id="PR00420">
    <property type="entry name" value="RNGMNOXGNASE"/>
</dbReference>
<gene>
    <name evidence="6" type="ORF">QQS21_006337</name>
</gene>
<keyword evidence="3" id="KW-0274">FAD</keyword>
<evidence type="ECO:0000256" key="4">
    <source>
        <dbReference type="ARBA" id="ARBA00023002"/>
    </source>
</evidence>
<keyword evidence="4" id="KW-0560">Oxidoreductase</keyword>
<accession>A0AAJ0FTJ4</accession>
<feature type="domain" description="FAD-binding" evidence="5">
    <location>
        <begin position="5"/>
        <end position="363"/>
    </location>
</feature>
<dbReference type="Gene3D" id="3.30.70.2450">
    <property type="match status" value="1"/>
</dbReference>
<evidence type="ECO:0000256" key="3">
    <source>
        <dbReference type="ARBA" id="ARBA00022827"/>
    </source>
</evidence>
<dbReference type="EMBL" id="JASWJB010000116">
    <property type="protein sequence ID" value="KAK2596245.1"/>
    <property type="molecule type" value="Genomic_DNA"/>
</dbReference>
<comment type="cofactor">
    <cofactor evidence="1">
        <name>FAD</name>
        <dbReference type="ChEBI" id="CHEBI:57692"/>
    </cofactor>
</comment>
<dbReference type="InterPro" id="IPR036188">
    <property type="entry name" value="FAD/NAD-bd_sf"/>
</dbReference>
<comment type="caution">
    <text evidence="6">The sequence shown here is derived from an EMBL/GenBank/DDBJ whole genome shotgun (WGS) entry which is preliminary data.</text>
</comment>
<dbReference type="PANTHER" id="PTHR43004:SF19">
    <property type="entry name" value="BINDING MONOOXYGENASE, PUTATIVE (JCVI)-RELATED"/>
    <property type="match status" value="1"/>
</dbReference>
<dbReference type="AlphaFoldDB" id="A0AAJ0FTJ4"/>
<evidence type="ECO:0000256" key="2">
    <source>
        <dbReference type="ARBA" id="ARBA00022630"/>
    </source>
</evidence>
<keyword evidence="2" id="KW-0285">Flavoprotein</keyword>
<sequence>MRQTYDVIIAGAGPVGLFLACDLALARASVLVLERDITPSSPWKRMPFGRRGMNMQANEAFHRRGLFRDVVEPQYQLSLFQKTDGFQFAGHFAGLGLNANRLDLDRYKHVLSGPALLPVPTTLERIESTLAARAESLGATIIRGAGFSEVSAEDEKGVTVTAGDNQTFRGRWLVGCDGGRSLVRKAAGIHLVGTEPQFTGYIVQCEYDDPSKLQPDMNLTENGVYIYDPEVLYIADFDGGAYDRSQELTLDHIQRVLRRISGVPDITITKLNLASSFTDRCKQAVTYRRDRVLLAGDAAHIHSPLGAQGLNLGIGDAINLGWKLGATVQREKQNPGDWDRNMALLNTYEMERKPVGERVLDWSRAQVSSLRPGPHGTATYELFKELLNTVDGTNIFIDRLWGLTQRYASSGTDSAHLHDAVGRSAPDLEFDDGSRLGQKLASGKGLLISLAKQTGSLQLLLTGSSSSRLQEVIDYVELGAKDKCGLQALLVRPDGVVAWAADEGNELDLEALATALDYWFGR</sequence>
<dbReference type="Proteomes" id="UP001251528">
    <property type="component" value="Unassembled WGS sequence"/>
</dbReference>
<dbReference type="Gene3D" id="3.40.30.120">
    <property type="match status" value="1"/>
</dbReference>
<keyword evidence="7" id="KW-1185">Reference proteome</keyword>
<name>A0AAJ0FTJ4_9HYPO</name>
<dbReference type="SUPFAM" id="SSF51905">
    <property type="entry name" value="FAD/NAD(P)-binding domain"/>
    <property type="match status" value="1"/>
</dbReference>
<dbReference type="InterPro" id="IPR050641">
    <property type="entry name" value="RIFMO-like"/>
</dbReference>
<dbReference type="GO" id="GO:0016709">
    <property type="term" value="F:oxidoreductase activity, acting on paired donors, with incorporation or reduction of molecular oxygen, NAD(P)H as one donor, and incorporation of one atom of oxygen"/>
    <property type="evidence" value="ECO:0007669"/>
    <property type="project" value="UniProtKB-ARBA"/>
</dbReference>
<dbReference type="Pfam" id="PF01494">
    <property type="entry name" value="FAD_binding_3"/>
    <property type="match status" value="1"/>
</dbReference>
<dbReference type="InterPro" id="IPR002938">
    <property type="entry name" value="FAD-bd"/>
</dbReference>
<reference evidence="6" key="1">
    <citation type="submission" date="2023-06" db="EMBL/GenBank/DDBJ databases">
        <title>Conoideocrella luteorostrata (Hypocreales: Clavicipitaceae), a potential biocontrol fungus for elongate hemlock scale in United States Christmas tree production areas.</title>
        <authorList>
            <person name="Barrett H."/>
            <person name="Lovett B."/>
            <person name="Macias A.M."/>
            <person name="Stajich J.E."/>
            <person name="Kasson M.T."/>
        </authorList>
    </citation>
    <scope>NUCLEOTIDE SEQUENCE</scope>
    <source>
        <strain evidence="6">ARSEF 14590</strain>
    </source>
</reference>
<dbReference type="GO" id="GO:0071949">
    <property type="term" value="F:FAD binding"/>
    <property type="evidence" value="ECO:0007669"/>
    <property type="project" value="InterPro"/>
</dbReference>
<proteinExistence type="predicted"/>
<dbReference type="PROSITE" id="PS51257">
    <property type="entry name" value="PROKAR_LIPOPROTEIN"/>
    <property type="match status" value="1"/>
</dbReference>
<dbReference type="PANTHER" id="PTHR43004">
    <property type="entry name" value="TRK SYSTEM POTASSIUM UPTAKE PROTEIN"/>
    <property type="match status" value="1"/>
</dbReference>
<evidence type="ECO:0000256" key="1">
    <source>
        <dbReference type="ARBA" id="ARBA00001974"/>
    </source>
</evidence>
<organism evidence="6 7">
    <name type="scientific">Conoideocrella luteorostrata</name>
    <dbReference type="NCBI Taxonomy" id="1105319"/>
    <lineage>
        <taxon>Eukaryota</taxon>
        <taxon>Fungi</taxon>
        <taxon>Dikarya</taxon>
        <taxon>Ascomycota</taxon>
        <taxon>Pezizomycotina</taxon>
        <taxon>Sordariomycetes</taxon>
        <taxon>Hypocreomycetidae</taxon>
        <taxon>Hypocreales</taxon>
        <taxon>Clavicipitaceae</taxon>
        <taxon>Conoideocrella</taxon>
    </lineage>
</organism>
<dbReference type="Pfam" id="PF21274">
    <property type="entry name" value="Rng_hyd_C"/>
    <property type="match status" value="1"/>
</dbReference>
<evidence type="ECO:0000259" key="5">
    <source>
        <dbReference type="Pfam" id="PF01494"/>
    </source>
</evidence>
<evidence type="ECO:0000313" key="6">
    <source>
        <dbReference type="EMBL" id="KAK2596245.1"/>
    </source>
</evidence>